<dbReference type="PANTHER" id="PTHR15415">
    <property type="entry name" value="MITOFILIN"/>
    <property type="match status" value="1"/>
</dbReference>
<organism evidence="9">
    <name type="scientific">Ascaris suum</name>
    <name type="common">Pig roundworm</name>
    <name type="synonym">Ascaris lumbricoides</name>
    <dbReference type="NCBI Taxonomy" id="6253"/>
    <lineage>
        <taxon>Eukaryota</taxon>
        <taxon>Metazoa</taxon>
        <taxon>Ecdysozoa</taxon>
        <taxon>Nematoda</taxon>
        <taxon>Chromadorea</taxon>
        <taxon>Rhabditida</taxon>
        <taxon>Spirurina</taxon>
        <taxon>Ascaridomorpha</taxon>
        <taxon>Ascaridoidea</taxon>
        <taxon>Ascarididae</taxon>
        <taxon>Ascaris</taxon>
    </lineage>
</organism>
<keyword evidence="8" id="KW-0175">Coiled coil</keyword>
<proteinExistence type="evidence at transcript level"/>
<keyword evidence="6" id="KW-0472">Membrane</keyword>
<evidence type="ECO:0000313" key="9">
    <source>
        <dbReference type="EMBL" id="ADY42367.1"/>
    </source>
</evidence>
<protein>
    <recommendedName>
        <fullName evidence="7">MICOS complex subunit MIC60</fullName>
    </recommendedName>
    <alternativeName>
        <fullName evidence="7">Mitofilin</fullName>
    </alternativeName>
</protein>
<name>F1KWW3_ASCSU</name>
<keyword evidence="5 7" id="KW-0496">Mitochondrion</keyword>
<dbReference type="InterPro" id="IPR019133">
    <property type="entry name" value="MIC60"/>
</dbReference>
<evidence type="ECO:0000256" key="6">
    <source>
        <dbReference type="ARBA" id="ARBA00023136"/>
    </source>
</evidence>
<comment type="subunit">
    <text evidence="7">Component of the mitochondrial contact site and cristae organizing system (MICOS) complex.</text>
</comment>
<evidence type="ECO:0000256" key="8">
    <source>
        <dbReference type="SAM" id="Coils"/>
    </source>
</evidence>
<dbReference type="GO" id="GO:0042407">
    <property type="term" value="P:cristae formation"/>
    <property type="evidence" value="ECO:0007669"/>
    <property type="project" value="TreeGrafter"/>
</dbReference>
<feature type="coiled-coil region" evidence="8">
    <location>
        <begin position="267"/>
        <end position="294"/>
    </location>
</feature>
<reference evidence="9" key="1">
    <citation type="journal article" date="2011" name="Genome Res.">
        <title>Deep small RNA sequencing from the nematode Ascaris reveals conservation, functional diversification, and novel developmental profiles.</title>
        <authorList>
            <person name="Wang J."/>
            <person name="Czech B."/>
            <person name="Crunk A."/>
            <person name="Wallace A."/>
            <person name="Mitreva M."/>
            <person name="Hannon G.J."/>
            <person name="Davis R.E."/>
        </authorList>
    </citation>
    <scope>NUCLEOTIDE SEQUENCE</scope>
</reference>
<evidence type="ECO:0000256" key="5">
    <source>
        <dbReference type="ARBA" id="ARBA00023128"/>
    </source>
</evidence>
<evidence type="ECO:0000256" key="4">
    <source>
        <dbReference type="ARBA" id="ARBA00022989"/>
    </source>
</evidence>
<evidence type="ECO:0000256" key="7">
    <source>
        <dbReference type="RuleBase" id="RU363000"/>
    </source>
</evidence>
<keyword evidence="2 7" id="KW-0812">Transmembrane</keyword>
<sequence length="404" mass="44912">MLRAAVKTTVERYGQGLQQSVRAQSTQSSSPKGGSLVKKLVVTSAVITGATGSVVAYSYIDPSFRAQVEEIIPYSKEFFGRTIGGSSLEQTKQQMSELKDRVMRVIPQPKKKSEDVEKPLLKISPLPPIPKSSKPNAVVEPVDVTALPEEIRPHGPISSELRAKKNRELESSLKAALASSTTKVQAATDAKVATIAAINEHSSLMKKNVDDAQHADWEEVAKALERVEKLSRTDSADEIDARNYLDNVRKVVSEGRACDVTRDNPLLANATETVNKLGQQLDELNVLVQRARSESRIMNQYKDLIEKSRQQFAQELKSILPNVDIHAKDSKLTEDELNALIAHAHLRVDQLKRQLTEQQIREEENIARAVEQQRMQWSNNELPMTSLLNVVSSWKCKGCSSRAM</sequence>
<feature type="coiled-coil region" evidence="8">
    <location>
        <begin position="334"/>
        <end position="380"/>
    </location>
</feature>
<dbReference type="PANTHER" id="PTHR15415:SF7">
    <property type="entry name" value="MICOS COMPLEX SUBUNIT MIC60"/>
    <property type="match status" value="1"/>
</dbReference>
<evidence type="ECO:0000256" key="2">
    <source>
        <dbReference type="ARBA" id="ARBA00022692"/>
    </source>
</evidence>
<dbReference type="Pfam" id="PF09731">
    <property type="entry name" value="Mitofilin"/>
    <property type="match status" value="1"/>
</dbReference>
<keyword evidence="3 7" id="KW-0999">Mitochondrion inner membrane</keyword>
<dbReference type="AlphaFoldDB" id="F1KWW3"/>
<evidence type="ECO:0000256" key="1">
    <source>
        <dbReference type="ARBA" id="ARBA00010877"/>
    </source>
</evidence>
<comment type="function">
    <text evidence="7">Component of the MICOS complex, a large protein complex of the mitochondrial inner membrane that plays crucial roles in the maintenance of crista junctions, inner membrane architecture, and formation of contact sites to the outer membrane.</text>
</comment>
<dbReference type="GO" id="GO:0061617">
    <property type="term" value="C:MICOS complex"/>
    <property type="evidence" value="ECO:0007669"/>
    <property type="project" value="TreeGrafter"/>
</dbReference>
<accession>F1KWW3</accession>
<comment type="similarity">
    <text evidence="1 7">Belongs to the MICOS complex subunit Mic60 family.</text>
</comment>
<evidence type="ECO:0000256" key="3">
    <source>
        <dbReference type="ARBA" id="ARBA00022792"/>
    </source>
</evidence>
<comment type="subcellular location">
    <subcellularLocation>
        <location evidence="7">Mitochondrion inner membrane</location>
        <topology evidence="7">Single-pass membrane protein</topology>
    </subcellularLocation>
</comment>
<keyword evidence="4" id="KW-1133">Transmembrane helix</keyword>
<dbReference type="EMBL" id="JI167237">
    <property type="protein sequence ID" value="ADY42367.1"/>
    <property type="molecule type" value="mRNA"/>
</dbReference>